<proteinExistence type="predicted"/>
<name>A0ABR6RCC4_9BURK</name>
<dbReference type="EMBL" id="JACHKZ010000003">
    <property type="protein sequence ID" value="MBB6576813.1"/>
    <property type="molecule type" value="Genomic_DNA"/>
</dbReference>
<dbReference type="PANTHER" id="PTHR43179:SF7">
    <property type="entry name" value="RHAMNOSYLTRANSFERASE WBBL"/>
    <property type="match status" value="1"/>
</dbReference>
<reference evidence="1 2" key="1">
    <citation type="submission" date="2020-08" db="EMBL/GenBank/DDBJ databases">
        <title>Functional genomics of gut bacteria from endangered species of beetles.</title>
        <authorList>
            <person name="Carlos-Shanley C."/>
        </authorList>
    </citation>
    <scope>NUCLEOTIDE SEQUENCE [LARGE SCALE GENOMIC DNA]</scope>
    <source>
        <strain evidence="1 2">S00124</strain>
    </source>
</reference>
<organism evidence="1 2">
    <name type="scientific">Comamonas odontotermitis</name>
    <dbReference type="NCBI Taxonomy" id="379895"/>
    <lineage>
        <taxon>Bacteria</taxon>
        <taxon>Pseudomonadati</taxon>
        <taxon>Pseudomonadota</taxon>
        <taxon>Betaproteobacteria</taxon>
        <taxon>Burkholderiales</taxon>
        <taxon>Comamonadaceae</taxon>
        <taxon>Comamonas</taxon>
    </lineage>
</organism>
<gene>
    <name evidence="1" type="ORF">HNP33_000861</name>
</gene>
<sequence>MPNPPHQHPAIVLSVVSHGHRDMVQRLLEDLARLGEDGVSRVVLTLNQPEAPLQAPPGGWPFVLEIRHNPAPLGFSANHNAALAGASEPFVCIVNPDVMLSRDNPFPALIEAARRPGVGLAYPTQVDGTGAVQDSEREVPTPWSLLLRYAVRRRETRAEWVNGAMWMLPAEAWRGIGGLNPAYFMYCEDVDLCLRLRLAGFTLARADATVEHAGQRASHRRMRHALWHIRSLLQLWTSAVFWRSRPLLRRLPAAALTMTKQ</sequence>
<dbReference type="Gene3D" id="3.90.550.10">
    <property type="entry name" value="Spore Coat Polysaccharide Biosynthesis Protein SpsA, Chain A"/>
    <property type="match status" value="1"/>
</dbReference>
<accession>A0ABR6RCC4</accession>
<dbReference type="RefSeq" id="WP_184705636.1">
    <property type="nucleotide sequence ID" value="NZ_JACHKZ010000003.1"/>
</dbReference>
<protein>
    <submittedName>
        <fullName evidence="1">GT2 family glycosyltransferase</fullName>
    </submittedName>
</protein>
<keyword evidence="2" id="KW-1185">Reference proteome</keyword>
<dbReference type="SUPFAM" id="SSF53448">
    <property type="entry name" value="Nucleotide-diphospho-sugar transferases"/>
    <property type="match status" value="1"/>
</dbReference>
<evidence type="ECO:0000313" key="2">
    <source>
        <dbReference type="Proteomes" id="UP000562492"/>
    </source>
</evidence>
<dbReference type="Proteomes" id="UP000562492">
    <property type="component" value="Unassembled WGS sequence"/>
</dbReference>
<dbReference type="InterPro" id="IPR029044">
    <property type="entry name" value="Nucleotide-diphossugar_trans"/>
</dbReference>
<comment type="caution">
    <text evidence="1">The sequence shown here is derived from an EMBL/GenBank/DDBJ whole genome shotgun (WGS) entry which is preliminary data.</text>
</comment>
<evidence type="ECO:0000313" key="1">
    <source>
        <dbReference type="EMBL" id="MBB6576813.1"/>
    </source>
</evidence>
<dbReference type="PANTHER" id="PTHR43179">
    <property type="entry name" value="RHAMNOSYLTRANSFERASE WBBL"/>
    <property type="match status" value="1"/>
</dbReference>